<dbReference type="InterPro" id="IPR036689">
    <property type="entry name" value="ESAT-6-like_sf"/>
</dbReference>
<organism evidence="2 3">
    <name type="scientific">Skermania pinensis</name>
    <dbReference type="NCBI Taxonomy" id="39122"/>
    <lineage>
        <taxon>Bacteria</taxon>
        <taxon>Bacillati</taxon>
        <taxon>Actinomycetota</taxon>
        <taxon>Actinomycetes</taxon>
        <taxon>Mycobacteriales</taxon>
        <taxon>Gordoniaceae</taxon>
        <taxon>Skermania</taxon>
    </lineage>
</organism>
<evidence type="ECO:0000256" key="1">
    <source>
        <dbReference type="RuleBase" id="RU362001"/>
    </source>
</evidence>
<reference evidence="2" key="1">
    <citation type="submission" date="2021-07" db="EMBL/GenBank/DDBJ databases">
        <title>Candidatus Kaistella beijingensis sp. nov. isolated from a municipal wastewater treatment plant is involved in sludge foaming.</title>
        <authorList>
            <person name="Song Y."/>
            <person name="Liu S.-J."/>
        </authorList>
    </citation>
    <scope>NUCLEOTIDE SEQUENCE</scope>
    <source>
        <strain evidence="2">DSM 43998</strain>
    </source>
</reference>
<evidence type="ECO:0000313" key="3">
    <source>
        <dbReference type="Proteomes" id="UP000887023"/>
    </source>
</evidence>
<sequence length="92" mass="10278">MKYEFGQMMQLAADIQTTSGRLTSSHDQLTRYVEGLVAQWESSARDAYRGVQQQWDLAHNDLITTLARISRVVAQGTSDMQATEARNAASWG</sequence>
<accession>A0ABX8S9U2</accession>
<proteinExistence type="inferred from homology"/>
<dbReference type="InterPro" id="IPR010310">
    <property type="entry name" value="T7SS_ESAT-6-like"/>
</dbReference>
<dbReference type="RefSeq" id="WP_066468599.1">
    <property type="nucleotide sequence ID" value="NZ_CBCRUZ010000004.1"/>
</dbReference>
<evidence type="ECO:0000313" key="2">
    <source>
        <dbReference type="EMBL" id="QXQ14624.1"/>
    </source>
</evidence>
<dbReference type="SUPFAM" id="SSF140453">
    <property type="entry name" value="EsxAB dimer-like"/>
    <property type="match status" value="1"/>
</dbReference>
<dbReference type="Gene3D" id="1.10.287.1060">
    <property type="entry name" value="ESAT-6-like"/>
    <property type="match status" value="1"/>
</dbReference>
<gene>
    <name evidence="2" type="ORF">KV203_04250</name>
</gene>
<comment type="similarity">
    <text evidence="1">Belongs to the WXG100 family.</text>
</comment>
<name>A0ABX8S9U2_9ACTN</name>
<dbReference type="Proteomes" id="UP000887023">
    <property type="component" value="Chromosome"/>
</dbReference>
<dbReference type="NCBIfam" id="TIGR03930">
    <property type="entry name" value="WXG100_ESAT6"/>
    <property type="match status" value="1"/>
</dbReference>
<dbReference type="Pfam" id="PF06013">
    <property type="entry name" value="WXG100"/>
    <property type="match status" value="1"/>
</dbReference>
<keyword evidence="3" id="KW-1185">Reference proteome</keyword>
<dbReference type="EMBL" id="CP079105">
    <property type="protein sequence ID" value="QXQ14624.1"/>
    <property type="molecule type" value="Genomic_DNA"/>
</dbReference>
<protein>
    <recommendedName>
        <fullName evidence="1">ESAT-6-like protein</fullName>
    </recommendedName>
</protein>